<reference evidence="2 3" key="1">
    <citation type="submission" date="2019-03" db="EMBL/GenBank/DDBJ databases">
        <title>Alkanindiges illinoisensis: a potential pathogenic isolated from ascites of a gastric cancer patient with abdominal metastasis.</title>
        <authorList>
            <person name="Hu X."/>
            <person name="Yang B."/>
            <person name="Yan X."/>
            <person name="Lin L."/>
            <person name="Zhao H."/>
            <person name="Zhou F."/>
            <person name="Su B."/>
            <person name="Chen J."/>
            <person name="Rui Y."/>
            <person name="Wang Q."/>
            <person name="Zheng L."/>
        </authorList>
    </citation>
    <scope>NUCLEOTIDE SEQUENCE [LARGE SCALE GENOMIC DNA]</scope>
    <source>
        <strain evidence="2 3">NFYY 23406</strain>
    </source>
</reference>
<accession>A0A4Y7XE29</accession>
<dbReference type="STRING" id="1120977.GCA_000619845_00054"/>
<dbReference type="OrthoDB" id="384721at2"/>
<evidence type="ECO:0000313" key="2">
    <source>
        <dbReference type="EMBL" id="TEU30016.1"/>
    </source>
</evidence>
<organism evidence="2 3">
    <name type="scientific">Alkanindiges illinoisensis</name>
    <dbReference type="NCBI Taxonomy" id="197183"/>
    <lineage>
        <taxon>Bacteria</taxon>
        <taxon>Pseudomonadati</taxon>
        <taxon>Pseudomonadota</taxon>
        <taxon>Gammaproteobacteria</taxon>
        <taxon>Moraxellales</taxon>
        <taxon>Moraxellaceae</taxon>
        <taxon>Alkanindiges</taxon>
    </lineage>
</organism>
<protein>
    <submittedName>
        <fullName evidence="2">Esterase-like activity of phytase family protein</fullName>
    </submittedName>
</protein>
<dbReference type="PANTHER" id="PTHR37957">
    <property type="entry name" value="BLR7070 PROTEIN"/>
    <property type="match status" value="1"/>
</dbReference>
<dbReference type="InterPro" id="IPR027372">
    <property type="entry name" value="Phytase-like_dom"/>
</dbReference>
<evidence type="ECO:0000259" key="1">
    <source>
        <dbReference type="Pfam" id="PF13449"/>
    </source>
</evidence>
<keyword evidence="3" id="KW-1185">Reference proteome</keyword>
<comment type="caution">
    <text evidence="2">The sequence shown here is derived from an EMBL/GenBank/DDBJ whole genome shotgun (WGS) entry which is preliminary data.</text>
</comment>
<name>A0A4Y7XE29_9GAMM</name>
<feature type="domain" description="Phytase-like" evidence="1">
    <location>
        <begin position="273"/>
        <end position="599"/>
    </location>
</feature>
<dbReference type="Proteomes" id="UP000297834">
    <property type="component" value="Unassembled WGS sequence"/>
</dbReference>
<proteinExistence type="predicted"/>
<sequence length="661" mass="70620">MSLFCHDFVTCLSSARYSLSQSFIWNCFMQLNYKSLIIAMSALALAACNDDNDNQDGTAPVAQVQTAYFIDSAVSGLSYSSSSQQGVTGSDGKFNYKAGETVTFKLGDITLGTAKPTSDKLLLKTLNNGTTEQGNLSNSSINRAVLLQTLDQDADSSNAIQLASTTLAQLKNTGTLDFTVAPEQFAQQLGSLLSKLNISASVVDAALAKDHLLVSEASALGKATISYDKTIGSGLVSSIERHVIPDVYVPYSATNASLKQYFPKGFPLAVGSGLSFVSAQNGVSTFYAITDRGPNADSPMLADGTATKVFPAPQFAPTLVKLTVDQNGVKLASQLELSLNGKKITGLPLPTGSIGSSNEAALSEDLKINLGTDANGLDTEAITLDADNKHGWICDEYGPFVAKVELSSGKIIEKFGPGTGLPALIAKRQPNRGCEGLAYDNGKLYAIVQSTLDISKNSALFTRLVEFDPQTRTSKTYAYPITPADWQDGKAGKAKLGDLVALGNGRFMTIEQGTFADNKIHNKLYVFDIKNATDISNLKSGEDELEKLKDPAKLLAAGVKTASKTYLLDLKDYGWLMEKAEGLTLIDANTLAISNDNDFGLRVDARDKAGNSVDATELTVDAQGNLIDKNGNSGYSYKIIANKPEERHSQLWYIKLNQAIK</sequence>
<gene>
    <name evidence="2" type="ORF">E2B99_03720</name>
</gene>
<dbReference type="AlphaFoldDB" id="A0A4Y7XE29"/>
<dbReference type="PANTHER" id="PTHR37957:SF1">
    <property type="entry name" value="PHYTASE-LIKE DOMAIN-CONTAINING PROTEIN"/>
    <property type="match status" value="1"/>
</dbReference>
<dbReference type="EMBL" id="SNTY01000013">
    <property type="protein sequence ID" value="TEU30016.1"/>
    <property type="molecule type" value="Genomic_DNA"/>
</dbReference>
<evidence type="ECO:0000313" key="3">
    <source>
        <dbReference type="Proteomes" id="UP000297834"/>
    </source>
</evidence>
<dbReference type="SUPFAM" id="SSF63825">
    <property type="entry name" value="YWTD domain"/>
    <property type="match status" value="1"/>
</dbReference>
<dbReference type="Pfam" id="PF13449">
    <property type="entry name" value="Phytase-like"/>
    <property type="match status" value="1"/>
</dbReference>